<dbReference type="STRING" id="28181.BEN30_01530"/>
<name>A0A1E5Q3C2_9PROT</name>
<feature type="domain" description="FAD-binding" evidence="8">
    <location>
        <begin position="16"/>
        <end position="337"/>
    </location>
</feature>
<dbReference type="SUPFAM" id="SSF51905">
    <property type="entry name" value="FAD/NAD(P)-binding domain"/>
    <property type="match status" value="1"/>
</dbReference>
<dbReference type="PANTHER" id="PTHR43876">
    <property type="entry name" value="UBIQUINONE BIOSYNTHESIS MONOOXYGENASE COQ6, MITOCHONDRIAL"/>
    <property type="match status" value="1"/>
</dbReference>
<sequence>MTAAKISKNGASQPLKVDILVIGGGLAGGTLSLALAQNGFRVATVDIEDTQGWTDRGFDGRASAIALSSQRVLDGVGLWAEIKDETAPIKDIRVADGNSPLFLHYDHTELGNEPFGYMVENRSIRKGLNTLVPKTKNLSYFAPNTVQVLDRAKNGVFATLNDGREIRADLVVACDGRRSPTREGAGIKLTSWDYKQAGIVCTVEHERPHDFCAQEHFLPSGPFAILPLPGTAEKPACRSSIVWTERADLWPIMMKLNDEDFLEELELRFGDFLGAIEVVGPRFAYPLSLQYAETYIAERLALVADSAHGMHPIAGQGLNMGLRDVAALAEVLVEARRLGQDIGAMNVLEKYQQWRRFDNDLMLGVTDVLVKLFSNDIEPLKLARDLGMATVNQFPDLKRFFMRHAMGTVGDLPRLMRGETL</sequence>
<dbReference type="PANTHER" id="PTHR43876:SF7">
    <property type="entry name" value="UBIQUINONE BIOSYNTHESIS MONOOXYGENASE COQ6, MITOCHONDRIAL"/>
    <property type="match status" value="1"/>
</dbReference>
<evidence type="ECO:0000256" key="5">
    <source>
        <dbReference type="ARBA" id="ARBA00022827"/>
    </source>
</evidence>
<proteinExistence type="inferred from homology"/>
<organism evidence="9 10">
    <name type="scientific">Magnetovibrio blakemorei</name>
    <dbReference type="NCBI Taxonomy" id="28181"/>
    <lineage>
        <taxon>Bacteria</taxon>
        <taxon>Pseudomonadati</taxon>
        <taxon>Pseudomonadota</taxon>
        <taxon>Alphaproteobacteria</taxon>
        <taxon>Rhodospirillales</taxon>
        <taxon>Magnetovibrionaceae</taxon>
        <taxon>Magnetovibrio</taxon>
    </lineage>
</organism>
<evidence type="ECO:0000256" key="2">
    <source>
        <dbReference type="ARBA" id="ARBA00004749"/>
    </source>
</evidence>
<evidence type="ECO:0000256" key="6">
    <source>
        <dbReference type="ARBA" id="ARBA00023002"/>
    </source>
</evidence>
<keyword evidence="5" id="KW-0274">FAD</keyword>
<evidence type="ECO:0000313" key="9">
    <source>
        <dbReference type="EMBL" id="OEJ64105.1"/>
    </source>
</evidence>
<dbReference type="GO" id="GO:0071949">
    <property type="term" value="F:FAD binding"/>
    <property type="evidence" value="ECO:0007669"/>
    <property type="project" value="InterPro"/>
</dbReference>
<dbReference type="EMBL" id="MCGG01000078">
    <property type="protein sequence ID" value="OEJ64105.1"/>
    <property type="molecule type" value="Genomic_DNA"/>
</dbReference>
<evidence type="ECO:0000256" key="4">
    <source>
        <dbReference type="ARBA" id="ARBA00022630"/>
    </source>
</evidence>
<reference evidence="10" key="1">
    <citation type="submission" date="2016-07" db="EMBL/GenBank/DDBJ databases">
        <authorList>
            <person name="Florea S."/>
            <person name="Webb J.S."/>
            <person name="Jaromczyk J."/>
            <person name="Schardl C.L."/>
        </authorList>
    </citation>
    <scope>NUCLEOTIDE SEQUENCE [LARGE SCALE GENOMIC DNA]</scope>
    <source>
        <strain evidence="10">MV-1</strain>
    </source>
</reference>
<dbReference type="GO" id="GO:0004497">
    <property type="term" value="F:monooxygenase activity"/>
    <property type="evidence" value="ECO:0007669"/>
    <property type="project" value="UniProtKB-KW"/>
</dbReference>
<dbReference type="Gene3D" id="3.50.50.60">
    <property type="entry name" value="FAD/NAD(P)-binding domain"/>
    <property type="match status" value="2"/>
</dbReference>
<dbReference type="InterPro" id="IPR010971">
    <property type="entry name" value="UbiH/COQ6"/>
</dbReference>
<evidence type="ECO:0000256" key="7">
    <source>
        <dbReference type="ARBA" id="ARBA00023033"/>
    </source>
</evidence>
<dbReference type="AlphaFoldDB" id="A0A1E5Q3C2"/>
<keyword evidence="4" id="KW-0285">Flavoprotein</keyword>
<dbReference type="UniPathway" id="UPA00232"/>
<dbReference type="NCBIfam" id="TIGR01988">
    <property type="entry name" value="Ubi-OHases"/>
    <property type="match status" value="1"/>
</dbReference>
<keyword evidence="7" id="KW-0503">Monooxygenase</keyword>
<dbReference type="Proteomes" id="UP000095347">
    <property type="component" value="Unassembled WGS sequence"/>
</dbReference>
<evidence type="ECO:0000256" key="3">
    <source>
        <dbReference type="ARBA" id="ARBA00005349"/>
    </source>
</evidence>
<dbReference type="GO" id="GO:0110142">
    <property type="term" value="C:ubiquinone biosynthesis complex"/>
    <property type="evidence" value="ECO:0007669"/>
    <property type="project" value="UniProtKB-ARBA"/>
</dbReference>
<dbReference type="RefSeq" id="WP_069959452.1">
    <property type="nucleotide sequence ID" value="NZ_MCGG01000078.1"/>
</dbReference>
<evidence type="ECO:0000313" key="10">
    <source>
        <dbReference type="Proteomes" id="UP000095347"/>
    </source>
</evidence>
<evidence type="ECO:0000259" key="8">
    <source>
        <dbReference type="Pfam" id="PF01494"/>
    </source>
</evidence>
<dbReference type="InterPro" id="IPR036188">
    <property type="entry name" value="FAD/NAD-bd_sf"/>
</dbReference>
<dbReference type="InterPro" id="IPR018168">
    <property type="entry name" value="Ubi_Hdrlase_CS"/>
</dbReference>
<dbReference type="Pfam" id="PF01494">
    <property type="entry name" value="FAD_binding_3"/>
    <property type="match status" value="1"/>
</dbReference>
<comment type="pathway">
    <text evidence="2">Cofactor biosynthesis; ubiquinone biosynthesis.</text>
</comment>
<dbReference type="PROSITE" id="PS01304">
    <property type="entry name" value="UBIH"/>
    <property type="match status" value="1"/>
</dbReference>
<dbReference type="FunFam" id="3.50.50.60:FF:000021">
    <property type="entry name" value="Ubiquinone biosynthesis monooxygenase COQ6"/>
    <property type="match status" value="1"/>
</dbReference>
<protein>
    <submittedName>
        <fullName evidence="9">2-octaprenyl-6-methoxyphenyl hydroxylase</fullName>
    </submittedName>
</protein>
<evidence type="ECO:0000256" key="1">
    <source>
        <dbReference type="ARBA" id="ARBA00001974"/>
    </source>
</evidence>
<comment type="similarity">
    <text evidence="3">Belongs to the UbiH/COQ6 family.</text>
</comment>
<comment type="caution">
    <text evidence="9">The sequence shown here is derived from an EMBL/GenBank/DDBJ whole genome shotgun (WGS) entry which is preliminary data.</text>
</comment>
<keyword evidence="6" id="KW-0560">Oxidoreductase</keyword>
<comment type="cofactor">
    <cofactor evidence="1">
        <name>FAD</name>
        <dbReference type="ChEBI" id="CHEBI:57692"/>
    </cofactor>
</comment>
<dbReference type="GO" id="GO:0016705">
    <property type="term" value="F:oxidoreductase activity, acting on paired donors, with incorporation or reduction of molecular oxygen"/>
    <property type="evidence" value="ECO:0007669"/>
    <property type="project" value="InterPro"/>
</dbReference>
<dbReference type="InterPro" id="IPR002938">
    <property type="entry name" value="FAD-bd"/>
</dbReference>
<gene>
    <name evidence="9" type="ORF">BEN30_01530</name>
</gene>
<dbReference type="InterPro" id="IPR051205">
    <property type="entry name" value="UbiH/COQ6_monooxygenase"/>
</dbReference>
<keyword evidence="10" id="KW-1185">Reference proteome</keyword>
<dbReference type="PRINTS" id="PR00420">
    <property type="entry name" value="RNGMNOXGNASE"/>
</dbReference>
<dbReference type="GO" id="GO:0006744">
    <property type="term" value="P:ubiquinone biosynthetic process"/>
    <property type="evidence" value="ECO:0007669"/>
    <property type="project" value="UniProtKB-UniPathway"/>
</dbReference>
<accession>A0A1E5Q3C2</accession>
<dbReference type="OrthoDB" id="9796623at2"/>